<dbReference type="Proteomes" id="UP001443914">
    <property type="component" value="Unassembled WGS sequence"/>
</dbReference>
<dbReference type="AlphaFoldDB" id="A0AAW1HQ69"/>
<evidence type="ECO:0000313" key="4">
    <source>
        <dbReference type="EMBL" id="KAK9678881.1"/>
    </source>
</evidence>
<reference evidence="4" key="1">
    <citation type="submission" date="2024-03" db="EMBL/GenBank/DDBJ databases">
        <title>WGS assembly of Saponaria officinalis var. Norfolk2.</title>
        <authorList>
            <person name="Jenkins J."/>
            <person name="Shu S."/>
            <person name="Grimwood J."/>
            <person name="Barry K."/>
            <person name="Goodstein D."/>
            <person name="Schmutz J."/>
            <person name="Leebens-Mack J."/>
            <person name="Osbourn A."/>
        </authorList>
    </citation>
    <scope>NUCLEOTIDE SEQUENCE [LARGE SCALE GENOMIC DNA]</scope>
    <source>
        <strain evidence="4">JIC</strain>
    </source>
</reference>
<dbReference type="InterPro" id="IPR000048">
    <property type="entry name" value="IQ_motif_EF-hand-BS"/>
</dbReference>
<comment type="similarity">
    <text evidence="2">Belongs to the IQD family.</text>
</comment>
<dbReference type="PROSITE" id="PS50096">
    <property type="entry name" value="IQ"/>
    <property type="match status" value="2"/>
</dbReference>
<dbReference type="PANTHER" id="PTHR32295">
    <property type="entry name" value="IQ-DOMAIN 5-RELATED"/>
    <property type="match status" value="1"/>
</dbReference>
<dbReference type="Gene3D" id="1.20.5.190">
    <property type="match status" value="1"/>
</dbReference>
<evidence type="ECO:0000313" key="5">
    <source>
        <dbReference type="Proteomes" id="UP001443914"/>
    </source>
</evidence>
<gene>
    <name evidence="4" type="ORF">RND81_11G238600</name>
</gene>
<accession>A0AAW1HQ69</accession>
<dbReference type="Pfam" id="PF00612">
    <property type="entry name" value="IQ"/>
    <property type="match status" value="1"/>
</dbReference>
<sequence length="265" mass="30084">MNIKKLKMPKRMRVGTTKLRGMKVSRSIKSIRDMNVAEKLRSFRKRRIPSATTADGGSSSKMGIRRNSTKLIALVKKNIMKPKFPRNKSGSKRNTKNIIIIHNNTSITSNEEDNRSSCVEVKEIASLKEEDVTSIDSAPPTSIDSVVPPLDNRPIPHHEEEKEEEVVEDEEDEDDDEYVDEQDLGIISLREDKASIHIQCVFRGHLARRAFRALKSLVKLQAVVRGVCVRRQARMALHCMNTLARLQVKIRTRQLHCRPSDVVAA</sequence>
<keyword evidence="1" id="KW-0112">Calmodulin-binding</keyword>
<feature type="compositionally biased region" description="Polar residues" evidence="3">
    <location>
        <begin position="134"/>
        <end position="144"/>
    </location>
</feature>
<feature type="compositionally biased region" description="Polar residues" evidence="3">
    <location>
        <begin position="50"/>
        <end position="61"/>
    </location>
</feature>
<feature type="region of interest" description="Disordered" evidence="3">
    <location>
        <begin position="47"/>
        <end position="66"/>
    </location>
</feature>
<proteinExistence type="inferred from homology"/>
<evidence type="ECO:0000256" key="3">
    <source>
        <dbReference type="SAM" id="MobiDB-lite"/>
    </source>
</evidence>
<evidence type="ECO:0000256" key="1">
    <source>
        <dbReference type="ARBA" id="ARBA00022860"/>
    </source>
</evidence>
<feature type="compositionally biased region" description="Acidic residues" evidence="3">
    <location>
        <begin position="161"/>
        <end position="177"/>
    </location>
</feature>
<dbReference type="PANTHER" id="PTHR32295:SF108">
    <property type="entry name" value="PROTEIN IQ-DOMAIN 20"/>
    <property type="match status" value="1"/>
</dbReference>
<keyword evidence="5" id="KW-1185">Reference proteome</keyword>
<dbReference type="EMBL" id="JBDFQZ010000011">
    <property type="protein sequence ID" value="KAK9678881.1"/>
    <property type="molecule type" value="Genomic_DNA"/>
</dbReference>
<name>A0AAW1HQ69_SAPOF</name>
<comment type="caution">
    <text evidence="4">The sequence shown here is derived from an EMBL/GenBank/DDBJ whole genome shotgun (WGS) entry which is preliminary data.</text>
</comment>
<protein>
    <submittedName>
        <fullName evidence="4">Uncharacterized protein</fullName>
    </submittedName>
</protein>
<evidence type="ECO:0000256" key="2">
    <source>
        <dbReference type="ARBA" id="ARBA00024341"/>
    </source>
</evidence>
<dbReference type="SMART" id="SM00015">
    <property type="entry name" value="IQ"/>
    <property type="match status" value="2"/>
</dbReference>
<organism evidence="4 5">
    <name type="scientific">Saponaria officinalis</name>
    <name type="common">Common soapwort</name>
    <name type="synonym">Lychnis saponaria</name>
    <dbReference type="NCBI Taxonomy" id="3572"/>
    <lineage>
        <taxon>Eukaryota</taxon>
        <taxon>Viridiplantae</taxon>
        <taxon>Streptophyta</taxon>
        <taxon>Embryophyta</taxon>
        <taxon>Tracheophyta</taxon>
        <taxon>Spermatophyta</taxon>
        <taxon>Magnoliopsida</taxon>
        <taxon>eudicotyledons</taxon>
        <taxon>Gunneridae</taxon>
        <taxon>Pentapetalae</taxon>
        <taxon>Caryophyllales</taxon>
        <taxon>Caryophyllaceae</taxon>
        <taxon>Caryophylleae</taxon>
        <taxon>Saponaria</taxon>
    </lineage>
</organism>
<dbReference type="GO" id="GO:0005516">
    <property type="term" value="F:calmodulin binding"/>
    <property type="evidence" value="ECO:0007669"/>
    <property type="project" value="UniProtKB-KW"/>
</dbReference>
<feature type="region of interest" description="Disordered" evidence="3">
    <location>
        <begin position="130"/>
        <end position="177"/>
    </location>
</feature>